<protein>
    <submittedName>
        <fullName evidence="1">Uncharacterized protein</fullName>
    </submittedName>
</protein>
<dbReference type="Proteomes" id="UP001432059">
    <property type="component" value="Chromosome"/>
</dbReference>
<dbReference type="EMBL" id="CP136426">
    <property type="protein sequence ID" value="WOC51781.1"/>
    <property type="molecule type" value="Genomic_DNA"/>
</dbReference>
<sequence length="27" mass="3092">MAVGVETLSFDFLYINRKVNGLVDNYL</sequence>
<keyword evidence="2" id="KW-1185">Reference proteome</keyword>
<dbReference type="AlphaFoldDB" id="A0AAU0F147"/>
<accession>A0AAU0F147</accession>
<organism evidence="1 2">
    <name type="scientific">Bergeyella porcorum</name>
    <dbReference type="NCBI Taxonomy" id="1735111"/>
    <lineage>
        <taxon>Bacteria</taxon>
        <taxon>Pseudomonadati</taxon>
        <taxon>Bacteroidota</taxon>
        <taxon>Flavobacteriia</taxon>
        <taxon>Flavobacteriales</taxon>
        <taxon>Weeksellaceae</taxon>
        <taxon>Bergeyella</taxon>
    </lineage>
</organism>
<evidence type="ECO:0000313" key="2">
    <source>
        <dbReference type="Proteomes" id="UP001432059"/>
    </source>
</evidence>
<evidence type="ECO:0000313" key="1">
    <source>
        <dbReference type="EMBL" id="WOC51781.1"/>
    </source>
</evidence>
<name>A0AAU0F147_9FLAO</name>
<proteinExistence type="predicted"/>
<gene>
    <name evidence="1" type="ORF">BPO_1134</name>
</gene>
<dbReference type="KEGG" id="bpor:BPO_1134"/>
<reference evidence="1" key="1">
    <citation type="submission" date="2023-10" db="EMBL/GenBank/DDBJ databases">
        <title>Characterization and whole genome sequencing of a novel strain of Bergeyella porcorum QD2021 isolated from pig.</title>
        <authorList>
            <person name="Liu G."/>
            <person name="Chen C."/>
            <person name="Han X."/>
        </authorList>
    </citation>
    <scope>NUCLEOTIDE SEQUENCE</scope>
    <source>
        <strain evidence="1">QD2021</strain>
    </source>
</reference>